<dbReference type="InParanoid" id="A0A1B1AKT6"/>
<dbReference type="RefSeq" id="WP_066772961.1">
    <property type="nucleotide sequence ID" value="NZ_CP013244.1"/>
</dbReference>
<sequence length="153" mass="16954">MQVLNEVFPSDPEQVKGLMSPGPTGPIFMVNLLKFKDRAEYEDGRQTDLTGREAYMIYGEAVSRLLASFGGRVIFVADVSFLSLGQVEELWDEVAIGMYPDRASMVRMSMSPQWREIAVHRSAGLKGQLNIETVLPASAWSAEWATALGLKRA</sequence>
<evidence type="ECO:0000313" key="3">
    <source>
        <dbReference type="Proteomes" id="UP000092498"/>
    </source>
</evidence>
<dbReference type="Gene3D" id="3.30.70.100">
    <property type="match status" value="1"/>
</dbReference>
<dbReference type="Pfam" id="PF07045">
    <property type="entry name" value="DUF1330"/>
    <property type="match status" value="1"/>
</dbReference>
<dbReference type="OrthoDB" id="8909581at2"/>
<accession>A0A1B1AKT6</accession>
<dbReference type="AlphaFoldDB" id="A0A1B1AKT6"/>
<protein>
    <recommendedName>
        <fullName evidence="1">DUF1330 domain-containing protein</fullName>
    </recommendedName>
</protein>
<dbReference type="SUPFAM" id="SSF54909">
    <property type="entry name" value="Dimeric alpha+beta barrel"/>
    <property type="match status" value="1"/>
</dbReference>
<dbReference type="InterPro" id="IPR010753">
    <property type="entry name" value="DUF1330"/>
</dbReference>
<feature type="domain" description="DUF1330" evidence="1">
    <location>
        <begin position="47"/>
        <end position="129"/>
    </location>
</feature>
<name>A0A1B1AKT6_9PROT</name>
<dbReference type="Proteomes" id="UP000092498">
    <property type="component" value="Chromosome"/>
</dbReference>
<dbReference type="EMBL" id="CP013244">
    <property type="protein sequence ID" value="ANP47174.1"/>
    <property type="molecule type" value="Genomic_DNA"/>
</dbReference>
<organism evidence="2 3">
    <name type="scientific">Candidatus Viadribacter manganicus</name>
    <dbReference type="NCBI Taxonomy" id="1759059"/>
    <lineage>
        <taxon>Bacteria</taxon>
        <taxon>Pseudomonadati</taxon>
        <taxon>Pseudomonadota</taxon>
        <taxon>Alphaproteobacteria</taxon>
        <taxon>Hyphomonadales</taxon>
        <taxon>Hyphomonadaceae</taxon>
        <taxon>Candidatus Viadribacter</taxon>
    </lineage>
</organism>
<dbReference type="PANTHER" id="PTHR40257">
    <property type="match status" value="1"/>
</dbReference>
<dbReference type="InterPro" id="IPR011008">
    <property type="entry name" value="Dimeric_a/b-barrel"/>
</dbReference>
<keyword evidence="3" id="KW-1185">Reference proteome</keyword>
<evidence type="ECO:0000313" key="2">
    <source>
        <dbReference type="EMBL" id="ANP47174.1"/>
    </source>
</evidence>
<dbReference type="STRING" id="1759059.ATE48_15250"/>
<evidence type="ECO:0000259" key="1">
    <source>
        <dbReference type="Pfam" id="PF07045"/>
    </source>
</evidence>
<proteinExistence type="predicted"/>
<reference evidence="2 3" key="1">
    <citation type="submission" date="2015-11" db="EMBL/GenBank/DDBJ databases">
        <title>Whole-Genome Sequence of Candidatus Oderbacter manganicum from the National Park Lower Oder Valley, Germany.</title>
        <authorList>
            <person name="Braun B."/>
            <person name="Liere K."/>
            <person name="Szewzyk U."/>
        </authorList>
    </citation>
    <scope>NUCLEOTIDE SEQUENCE [LARGE SCALE GENOMIC DNA]</scope>
    <source>
        <strain evidence="2 3">OTSz_A_272</strain>
    </source>
</reference>
<dbReference type="PANTHER" id="PTHR40257:SF1">
    <property type="entry name" value="DUF1330 DOMAIN-CONTAINING PROTEIN"/>
    <property type="match status" value="1"/>
</dbReference>
<gene>
    <name evidence="2" type="ORF">ATE48_15250</name>
</gene>
<dbReference type="KEGG" id="cbot:ATE48_15250"/>